<feature type="domain" description="VWFC" evidence="2">
    <location>
        <begin position="31"/>
        <end position="88"/>
    </location>
</feature>
<gene>
    <name evidence="3" type="ORF">V1264_011665</name>
</gene>
<reference evidence="3 4" key="1">
    <citation type="submission" date="2024-02" db="EMBL/GenBank/DDBJ databases">
        <title>Chromosome-scale genome assembly of the rough periwinkle Littorina saxatilis.</title>
        <authorList>
            <person name="De Jode A."/>
            <person name="Faria R."/>
            <person name="Formenti G."/>
            <person name="Sims Y."/>
            <person name="Smith T.P."/>
            <person name="Tracey A."/>
            <person name="Wood J.M.D."/>
            <person name="Zagrodzka Z.B."/>
            <person name="Johannesson K."/>
            <person name="Butlin R.K."/>
            <person name="Leder E.H."/>
        </authorList>
    </citation>
    <scope>NUCLEOTIDE SEQUENCE [LARGE SCALE GENOMIC DNA]</scope>
    <source>
        <strain evidence="3">Snail1</strain>
        <tissue evidence="3">Muscle</tissue>
    </source>
</reference>
<dbReference type="PROSITE" id="PS01208">
    <property type="entry name" value="VWFC_1"/>
    <property type="match status" value="2"/>
</dbReference>
<dbReference type="GO" id="GO:0030514">
    <property type="term" value="P:negative regulation of BMP signaling pathway"/>
    <property type="evidence" value="ECO:0007669"/>
    <property type="project" value="TreeGrafter"/>
</dbReference>
<feature type="chain" id="PRO_5042929415" description="VWFC domain-containing protein" evidence="1">
    <location>
        <begin position="19"/>
        <end position="216"/>
    </location>
</feature>
<keyword evidence="1" id="KW-0732">Signal</keyword>
<dbReference type="GO" id="GO:0005615">
    <property type="term" value="C:extracellular space"/>
    <property type="evidence" value="ECO:0007669"/>
    <property type="project" value="TreeGrafter"/>
</dbReference>
<evidence type="ECO:0000313" key="3">
    <source>
        <dbReference type="EMBL" id="KAK7112175.1"/>
    </source>
</evidence>
<dbReference type="PANTHER" id="PTHR46252:SF3">
    <property type="entry name" value="KIELIN_CHORDIN-LIKE PROTEIN"/>
    <property type="match status" value="1"/>
</dbReference>
<dbReference type="Gene3D" id="6.20.200.20">
    <property type="match status" value="2"/>
</dbReference>
<accession>A0AAN9GML5</accession>
<evidence type="ECO:0000313" key="4">
    <source>
        <dbReference type="Proteomes" id="UP001374579"/>
    </source>
</evidence>
<dbReference type="InterPro" id="IPR001007">
    <property type="entry name" value="VWF_dom"/>
</dbReference>
<dbReference type="Pfam" id="PF23331">
    <property type="entry name" value="VWC2L_C"/>
    <property type="match status" value="1"/>
</dbReference>
<dbReference type="SUPFAM" id="SSF57603">
    <property type="entry name" value="FnI-like domain"/>
    <property type="match status" value="2"/>
</dbReference>
<keyword evidence="4" id="KW-1185">Reference proteome</keyword>
<dbReference type="Proteomes" id="UP001374579">
    <property type="component" value="Unassembled WGS sequence"/>
</dbReference>
<dbReference type="EMBL" id="JBAMIC010000002">
    <property type="protein sequence ID" value="KAK7112175.1"/>
    <property type="molecule type" value="Genomic_DNA"/>
</dbReference>
<evidence type="ECO:0000259" key="2">
    <source>
        <dbReference type="PROSITE" id="PS50184"/>
    </source>
</evidence>
<feature type="signal peptide" evidence="1">
    <location>
        <begin position="1"/>
        <end position="18"/>
    </location>
</feature>
<evidence type="ECO:0000256" key="1">
    <source>
        <dbReference type="SAM" id="SignalP"/>
    </source>
</evidence>
<proteinExistence type="predicted"/>
<comment type="caution">
    <text evidence="3">The sequence shown here is derived from an EMBL/GenBank/DDBJ whole genome shotgun (WGS) entry which is preliminary data.</text>
</comment>
<dbReference type="PANTHER" id="PTHR46252">
    <property type="entry name" value="BRORIN FAMILY MEMBER"/>
    <property type="match status" value="1"/>
</dbReference>
<protein>
    <recommendedName>
        <fullName evidence="2">VWFC domain-containing protein</fullName>
    </recommendedName>
</protein>
<dbReference type="GO" id="GO:0045202">
    <property type="term" value="C:synapse"/>
    <property type="evidence" value="ECO:0007669"/>
    <property type="project" value="UniProtKB-SubCell"/>
</dbReference>
<dbReference type="InterPro" id="IPR042979">
    <property type="entry name" value="VWC2/VWC2L"/>
</dbReference>
<dbReference type="AlphaFoldDB" id="A0AAN9GML5"/>
<organism evidence="3 4">
    <name type="scientific">Littorina saxatilis</name>
    <dbReference type="NCBI Taxonomy" id="31220"/>
    <lineage>
        <taxon>Eukaryota</taxon>
        <taxon>Metazoa</taxon>
        <taxon>Spiralia</taxon>
        <taxon>Lophotrochozoa</taxon>
        <taxon>Mollusca</taxon>
        <taxon>Gastropoda</taxon>
        <taxon>Caenogastropoda</taxon>
        <taxon>Littorinimorpha</taxon>
        <taxon>Littorinoidea</taxon>
        <taxon>Littorinidae</taxon>
        <taxon>Littorina</taxon>
    </lineage>
</organism>
<dbReference type="PROSITE" id="PS50184">
    <property type="entry name" value="VWFC_2"/>
    <property type="match status" value="2"/>
</dbReference>
<dbReference type="InterPro" id="IPR057856">
    <property type="entry name" value="VWC2L_C"/>
</dbReference>
<dbReference type="Pfam" id="PF23334">
    <property type="entry name" value="VWC2L_2nd"/>
    <property type="match status" value="2"/>
</dbReference>
<name>A0AAN9GML5_9CAEN</name>
<sequence>MALSVLFSFVFASAMATAVHPATLGMTTPKPGCLWDGKMWPAGQQFKPDLCTFCRCVDGRAMCSVARCDPLQCIHYVRDPNQCCPKCPNAVHPATLGMTTPKPGCLWDGKMWPAGQQFKPNPCTFCNCVDGRAACAVADCAPPQCVDYVRDPNQCCPKCPNGSNCRAPDGTIIPAGKSVHINANTVCSCAGSGGFMMTSDALCSVTDHIVTPQVVN</sequence>
<dbReference type="SMART" id="SM00214">
    <property type="entry name" value="VWC"/>
    <property type="match status" value="2"/>
</dbReference>
<feature type="domain" description="VWFC" evidence="2">
    <location>
        <begin position="103"/>
        <end position="160"/>
    </location>
</feature>
<dbReference type="GO" id="GO:0032281">
    <property type="term" value="C:AMPA glutamate receptor complex"/>
    <property type="evidence" value="ECO:0007669"/>
    <property type="project" value="TreeGrafter"/>
</dbReference>